<evidence type="ECO:0000313" key="6">
    <source>
        <dbReference type="EMBL" id="NME70779.1"/>
    </source>
</evidence>
<dbReference type="InterPro" id="IPR052397">
    <property type="entry name" value="NADPH-QR_MdaB"/>
</dbReference>
<dbReference type="InterPro" id="IPR003680">
    <property type="entry name" value="Flavodoxin_fold"/>
</dbReference>
<dbReference type="PANTHER" id="PTHR46305">
    <property type="match status" value="1"/>
</dbReference>
<dbReference type="RefSeq" id="WP_169659009.1">
    <property type="nucleotide sequence ID" value="NZ_JABANE010000074.1"/>
</dbReference>
<organism evidence="6 7">
    <name type="scientific">Flammeovirga aprica JL-4</name>
    <dbReference type="NCBI Taxonomy" id="694437"/>
    <lineage>
        <taxon>Bacteria</taxon>
        <taxon>Pseudomonadati</taxon>
        <taxon>Bacteroidota</taxon>
        <taxon>Cytophagia</taxon>
        <taxon>Cytophagales</taxon>
        <taxon>Flammeovirgaceae</taxon>
        <taxon>Flammeovirga</taxon>
    </lineage>
</organism>
<dbReference type="AlphaFoldDB" id="A0A7X9RY64"/>
<comment type="cofactor">
    <cofactor evidence="1">
        <name>FAD</name>
        <dbReference type="ChEBI" id="CHEBI:57692"/>
    </cofactor>
</comment>
<evidence type="ECO:0000256" key="2">
    <source>
        <dbReference type="ARBA" id="ARBA00022630"/>
    </source>
</evidence>
<reference evidence="6 7" key="1">
    <citation type="submission" date="2020-04" db="EMBL/GenBank/DDBJ databases">
        <title>Flammeovirga sp. SR4, a novel species isolated from seawater.</title>
        <authorList>
            <person name="Wang X."/>
        </authorList>
    </citation>
    <scope>NUCLEOTIDE SEQUENCE [LARGE SCALE GENOMIC DNA]</scope>
    <source>
        <strain evidence="6 7">ATCC 23126</strain>
    </source>
</reference>
<evidence type="ECO:0000256" key="1">
    <source>
        <dbReference type="ARBA" id="ARBA00001974"/>
    </source>
</evidence>
<evidence type="ECO:0000256" key="4">
    <source>
        <dbReference type="ARBA" id="ARBA00037981"/>
    </source>
</evidence>
<evidence type="ECO:0000313" key="7">
    <source>
        <dbReference type="Proteomes" id="UP000576082"/>
    </source>
</evidence>
<dbReference type="EMBL" id="JABANE010000074">
    <property type="protein sequence ID" value="NME70779.1"/>
    <property type="molecule type" value="Genomic_DNA"/>
</dbReference>
<keyword evidence="3" id="KW-0274">FAD</keyword>
<comment type="similarity">
    <text evidence="4">Belongs to the oxidoreductase MdaB family.</text>
</comment>
<comment type="caution">
    <text evidence="6">The sequence shown here is derived from an EMBL/GenBank/DDBJ whole genome shotgun (WGS) entry which is preliminary data.</text>
</comment>
<feature type="domain" description="Flavodoxin-like fold" evidence="5">
    <location>
        <begin position="2"/>
        <end position="187"/>
    </location>
</feature>
<evidence type="ECO:0000256" key="3">
    <source>
        <dbReference type="ARBA" id="ARBA00022827"/>
    </source>
</evidence>
<dbReference type="Proteomes" id="UP000576082">
    <property type="component" value="Unassembled WGS sequence"/>
</dbReference>
<dbReference type="InterPro" id="IPR029039">
    <property type="entry name" value="Flavoprotein-like_sf"/>
</dbReference>
<keyword evidence="2" id="KW-0285">Flavoprotein</keyword>
<dbReference type="SUPFAM" id="SSF52218">
    <property type="entry name" value="Flavoproteins"/>
    <property type="match status" value="1"/>
</dbReference>
<protein>
    <submittedName>
        <fullName evidence="6">NAD(P)H-dependent oxidoreductase</fullName>
    </submittedName>
</protein>
<proteinExistence type="inferred from homology"/>
<sequence length="196" mass="22700">MKNILIINAAHPFAHSGGRFNKTLAEFTVNYYSDKEDIEVRKVQIGDEYDPEAEVKNFQWADVIIYHVPIWWFQVPFGFKEYIDKVFTAGHQNGIYMSDGRSRKNPAINYGTGGMLHGKKYVLTTSWNAPSTAFTMEGEFFQERSVDDGVMFGFHRMNAFTGMELINTHHFYDMEKNADVPLELEKYNDFLKQLAI</sequence>
<dbReference type="Pfam" id="PF02525">
    <property type="entry name" value="Flavodoxin_2"/>
    <property type="match status" value="1"/>
</dbReference>
<evidence type="ECO:0000259" key="5">
    <source>
        <dbReference type="Pfam" id="PF02525"/>
    </source>
</evidence>
<gene>
    <name evidence="6" type="ORF">HHU12_22590</name>
</gene>
<keyword evidence="7" id="KW-1185">Reference proteome</keyword>
<accession>A0A7X9RY64</accession>
<dbReference type="Gene3D" id="3.40.50.360">
    <property type="match status" value="1"/>
</dbReference>
<dbReference type="PANTHER" id="PTHR46305:SF3">
    <property type="entry name" value="NADPH:QUINONE OXIDOREDUCTASE MDAB"/>
    <property type="match status" value="1"/>
</dbReference>
<name>A0A7X9RY64_9BACT</name>